<dbReference type="NCBIfam" id="TIGR00615">
    <property type="entry name" value="recR"/>
    <property type="match status" value="1"/>
</dbReference>
<dbReference type="InterPro" id="IPR006171">
    <property type="entry name" value="TOPRIM_dom"/>
</dbReference>
<proteinExistence type="inferred from homology"/>
<evidence type="ECO:0000256" key="5">
    <source>
        <dbReference type="ARBA" id="ARBA00023172"/>
    </source>
</evidence>
<organism evidence="9 10">
    <name type="scientific">Natranaerobius trueperi</name>
    <dbReference type="NCBI Taxonomy" id="759412"/>
    <lineage>
        <taxon>Bacteria</taxon>
        <taxon>Bacillati</taxon>
        <taxon>Bacillota</taxon>
        <taxon>Clostridia</taxon>
        <taxon>Natranaerobiales</taxon>
        <taxon>Natranaerobiaceae</taxon>
        <taxon>Natranaerobius</taxon>
    </lineage>
</organism>
<keyword evidence="2 7" id="KW-0227">DNA damage</keyword>
<keyword evidence="3 7" id="KW-0863">Zinc-finger</keyword>
<dbReference type="PROSITE" id="PS50880">
    <property type="entry name" value="TOPRIM"/>
    <property type="match status" value="1"/>
</dbReference>
<dbReference type="RefSeq" id="WP_089023643.1">
    <property type="nucleotide sequence ID" value="NZ_NIQC01000014.1"/>
</dbReference>
<feature type="zinc finger region" description="C4-type" evidence="7">
    <location>
        <begin position="58"/>
        <end position="73"/>
    </location>
</feature>
<keyword evidence="6 7" id="KW-0234">DNA repair</keyword>
<name>A0A226BX61_9FIRM</name>
<dbReference type="Pfam" id="PF21176">
    <property type="entry name" value="RecR_HhH"/>
    <property type="match status" value="1"/>
</dbReference>
<dbReference type="GO" id="GO:0008270">
    <property type="term" value="F:zinc ion binding"/>
    <property type="evidence" value="ECO:0007669"/>
    <property type="project" value="UniProtKB-KW"/>
</dbReference>
<gene>
    <name evidence="7" type="primary">recR</name>
    <name evidence="9" type="ORF">CDO51_07340</name>
</gene>
<evidence type="ECO:0000256" key="7">
    <source>
        <dbReference type="HAMAP-Rule" id="MF_00017"/>
    </source>
</evidence>
<feature type="domain" description="Toprim" evidence="8">
    <location>
        <begin position="81"/>
        <end position="176"/>
    </location>
</feature>
<comment type="caution">
    <text evidence="9">The sequence shown here is derived from an EMBL/GenBank/DDBJ whole genome shotgun (WGS) entry which is preliminary data.</text>
</comment>
<keyword evidence="5 7" id="KW-0233">DNA recombination</keyword>
<dbReference type="CDD" id="cd01025">
    <property type="entry name" value="TOPRIM_recR"/>
    <property type="match status" value="1"/>
</dbReference>
<sequence>MSSYPKPINQLIESLSYLPGIGPKTAERLAFYIITMSGNKVDHLITALQNAKNKVFNCSVCNNLTDRDPCLICQDERRESGLICVVQDPKDVIAIEKVRDFQGRYHVLQGVISPMEGIGPDDLNMKELLERINSENIKEILIATDPTVEGEATAMYLTKLVKPMGVKVTRLAYGLPMGGDLEYADEMTLQQAFEGRKEM</sequence>
<evidence type="ECO:0000256" key="2">
    <source>
        <dbReference type="ARBA" id="ARBA00022763"/>
    </source>
</evidence>
<dbReference type="Gene3D" id="1.10.8.420">
    <property type="entry name" value="RecR Domain 1"/>
    <property type="match status" value="1"/>
</dbReference>
<dbReference type="Pfam" id="PF13662">
    <property type="entry name" value="Toprim_4"/>
    <property type="match status" value="1"/>
</dbReference>
<dbReference type="OrthoDB" id="9802672at2"/>
<evidence type="ECO:0000313" key="9">
    <source>
        <dbReference type="EMBL" id="OWZ83628.1"/>
    </source>
</evidence>
<evidence type="ECO:0000259" key="8">
    <source>
        <dbReference type="PROSITE" id="PS50880"/>
    </source>
</evidence>
<dbReference type="Pfam" id="PF02132">
    <property type="entry name" value="RecR_ZnF"/>
    <property type="match status" value="1"/>
</dbReference>
<comment type="similarity">
    <text evidence="7">Belongs to the RecR family.</text>
</comment>
<dbReference type="PANTHER" id="PTHR30446:SF0">
    <property type="entry name" value="RECOMBINATION PROTEIN RECR"/>
    <property type="match status" value="1"/>
</dbReference>
<dbReference type="Proteomes" id="UP000214588">
    <property type="component" value="Unassembled WGS sequence"/>
</dbReference>
<dbReference type="Gene3D" id="6.10.250.240">
    <property type="match status" value="1"/>
</dbReference>
<dbReference type="Gene3D" id="3.30.60.80">
    <property type="match status" value="1"/>
</dbReference>
<evidence type="ECO:0000256" key="6">
    <source>
        <dbReference type="ARBA" id="ARBA00023204"/>
    </source>
</evidence>
<dbReference type="GO" id="GO:0006310">
    <property type="term" value="P:DNA recombination"/>
    <property type="evidence" value="ECO:0007669"/>
    <property type="project" value="UniProtKB-UniRule"/>
</dbReference>
<keyword evidence="10" id="KW-1185">Reference proteome</keyword>
<dbReference type="Pfam" id="PF21175">
    <property type="entry name" value="RecR_C"/>
    <property type="match status" value="1"/>
</dbReference>
<reference evidence="9 10" key="1">
    <citation type="submission" date="2017-06" db="EMBL/GenBank/DDBJ databases">
        <title>Draft Genome Sequence of Natranaerobius trueperi halophilic, alkalithermophilic bacteria from soda lakes.</title>
        <authorList>
            <person name="Zhao B."/>
        </authorList>
    </citation>
    <scope>NUCLEOTIDE SEQUENCE [LARGE SCALE GENOMIC DNA]</scope>
    <source>
        <strain evidence="9 10">DSM 18760</strain>
    </source>
</reference>
<protein>
    <recommendedName>
        <fullName evidence="7">Recombination protein RecR</fullName>
    </recommendedName>
</protein>
<evidence type="ECO:0000313" key="10">
    <source>
        <dbReference type="Proteomes" id="UP000214588"/>
    </source>
</evidence>
<dbReference type="InterPro" id="IPR034137">
    <property type="entry name" value="TOPRIM_RecR"/>
</dbReference>
<evidence type="ECO:0000256" key="1">
    <source>
        <dbReference type="ARBA" id="ARBA00022723"/>
    </source>
</evidence>
<keyword evidence="4 7" id="KW-0862">Zinc</keyword>
<dbReference type="InterPro" id="IPR000093">
    <property type="entry name" value="DNA_Rcmb_RecR"/>
</dbReference>
<comment type="function">
    <text evidence="7">May play a role in DNA repair. It seems to be involved in an RecBC-independent recombinational process of DNA repair. It may act with RecF and RecO.</text>
</comment>
<dbReference type="SUPFAM" id="SSF111304">
    <property type="entry name" value="Recombination protein RecR"/>
    <property type="match status" value="1"/>
</dbReference>
<dbReference type="SMART" id="SM00493">
    <property type="entry name" value="TOPRIM"/>
    <property type="match status" value="1"/>
</dbReference>
<dbReference type="InterPro" id="IPR023627">
    <property type="entry name" value="Rcmb_RecR"/>
</dbReference>
<evidence type="ECO:0000256" key="4">
    <source>
        <dbReference type="ARBA" id="ARBA00022833"/>
    </source>
</evidence>
<dbReference type="Gene3D" id="3.40.1360.10">
    <property type="match status" value="1"/>
</dbReference>
<keyword evidence="1 7" id="KW-0479">Metal-binding</keyword>
<dbReference type="EMBL" id="NIQC01000014">
    <property type="protein sequence ID" value="OWZ83628.1"/>
    <property type="molecule type" value="Genomic_DNA"/>
</dbReference>
<dbReference type="AlphaFoldDB" id="A0A226BX61"/>
<dbReference type="GO" id="GO:0006281">
    <property type="term" value="P:DNA repair"/>
    <property type="evidence" value="ECO:0007669"/>
    <property type="project" value="UniProtKB-UniRule"/>
</dbReference>
<evidence type="ECO:0000256" key="3">
    <source>
        <dbReference type="ARBA" id="ARBA00022771"/>
    </source>
</evidence>
<dbReference type="PANTHER" id="PTHR30446">
    <property type="entry name" value="RECOMBINATION PROTEIN RECR"/>
    <property type="match status" value="1"/>
</dbReference>
<dbReference type="GO" id="GO:0003677">
    <property type="term" value="F:DNA binding"/>
    <property type="evidence" value="ECO:0007669"/>
    <property type="project" value="UniProtKB-UniRule"/>
</dbReference>
<accession>A0A226BX61</accession>
<dbReference type="HAMAP" id="MF_00017">
    <property type="entry name" value="RecR"/>
    <property type="match status" value="1"/>
</dbReference>
<dbReference type="InterPro" id="IPR015967">
    <property type="entry name" value="Rcmb_RecR_Znf"/>
</dbReference>